<dbReference type="EMBL" id="CP003338">
    <property type="protein sequence ID" value="AFC71246.1"/>
    <property type="molecule type" value="Genomic_DNA"/>
</dbReference>
<dbReference type="Proteomes" id="UP000007589">
    <property type="component" value="Chromosome"/>
</dbReference>
<evidence type="ECO:0000313" key="2">
    <source>
        <dbReference type="Proteomes" id="UP000007589"/>
    </source>
</evidence>
<dbReference type="RefSeq" id="WP_014412772.1">
    <property type="nucleotide sequence ID" value="NC_017058.1"/>
</dbReference>
<dbReference type="HOGENOM" id="CLU_2047936_0_0_5"/>
<dbReference type="KEGG" id="rau:MC5_04750"/>
<keyword evidence="2" id="KW-1185">Reference proteome</keyword>
<organism evidence="1 2">
    <name type="scientific">Rickettsia australis (strain Cutlack)</name>
    <dbReference type="NCBI Taxonomy" id="1105110"/>
    <lineage>
        <taxon>Bacteria</taxon>
        <taxon>Pseudomonadati</taxon>
        <taxon>Pseudomonadota</taxon>
        <taxon>Alphaproteobacteria</taxon>
        <taxon>Rickettsiales</taxon>
        <taxon>Rickettsiaceae</taxon>
        <taxon>Rickettsieae</taxon>
        <taxon>Rickettsia</taxon>
        <taxon>spotted fever group</taxon>
    </lineage>
</organism>
<dbReference type="AlphaFoldDB" id="H8K7K3"/>
<protein>
    <submittedName>
        <fullName evidence="1">Uncharacterized protein</fullName>
    </submittedName>
</protein>
<name>H8K7K3_RICAC</name>
<dbReference type="STRING" id="1105110.MC5_04750"/>
<evidence type="ECO:0000313" key="1">
    <source>
        <dbReference type="EMBL" id="AFC71246.1"/>
    </source>
</evidence>
<accession>H8K7K3</accession>
<sequence length="140" mass="16507">MQQRQLDHVMTMKIIIMNKIMPVPINDIERKIEEISLILDNYEPLCLIIGTEKINHHLHITSNNLAELLDKKIPLSIEYFDPIVRLIEQFNKIEIIIPQEFNNALCNTLLNFEHNDYSDELQETVIQYIEKFDILGVDAY</sequence>
<reference evidence="2" key="1">
    <citation type="submission" date="2012-02" db="EMBL/GenBank/DDBJ databases">
        <title>Complete genome sequence of Rickettsia australis strain Cutlack.</title>
        <authorList>
            <person name="Johnson S.L."/>
            <person name="Munk A.C."/>
            <person name="Han S."/>
            <person name="Bruce D.C."/>
            <person name="Dasch G.A."/>
        </authorList>
    </citation>
    <scope>NUCLEOTIDE SEQUENCE [LARGE SCALE GENOMIC DNA]</scope>
    <source>
        <strain evidence="2">Cutlack</strain>
    </source>
</reference>
<proteinExistence type="predicted"/>
<gene>
    <name evidence="1" type="ordered locus">MC5_04750</name>
</gene>